<gene>
    <name evidence="1" type="ordered locus">Cyan7425_0257</name>
</gene>
<sequence length="32" mass="3351">MAEYGTAEMGILACTHKLSIIVEGIPLAMSLS</sequence>
<organism evidence="1">
    <name type="scientific">Cyanothece sp. (strain PCC 7425 / ATCC 29141)</name>
    <dbReference type="NCBI Taxonomy" id="395961"/>
    <lineage>
        <taxon>Bacteria</taxon>
        <taxon>Bacillati</taxon>
        <taxon>Cyanobacteriota</taxon>
        <taxon>Cyanophyceae</taxon>
        <taxon>Gomontiellales</taxon>
        <taxon>Cyanothecaceae</taxon>
        <taxon>Cyanothece</taxon>
    </lineage>
</organism>
<reference evidence="1" key="1">
    <citation type="submission" date="2009-01" db="EMBL/GenBank/DDBJ databases">
        <title>Complete sequence of chromosome Cyanothece sp. PCC 7425.</title>
        <authorList>
            <consortium name="US DOE Joint Genome Institute"/>
            <person name="Lucas S."/>
            <person name="Copeland A."/>
            <person name="Lapidus A."/>
            <person name="Glavina del Rio T."/>
            <person name="Dalin E."/>
            <person name="Tice H."/>
            <person name="Bruce D."/>
            <person name="Goodwin L."/>
            <person name="Pitluck S."/>
            <person name="Sims D."/>
            <person name="Meineke L."/>
            <person name="Brettin T."/>
            <person name="Detter J.C."/>
            <person name="Han C."/>
            <person name="Larimer F."/>
            <person name="Land M."/>
            <person name="Hauser L."/>
            <person name="Kyrpides N."/>
            <person name="Ovchinnikova G."/>
            <person name="Liberton M."/>
            <person name="Stoeckel J."/>
            <person name="Banerjee A."/>
            <person name="Singh A."/>
            <person name="Page L."/>
            <person name="Sato H."/>
            <person name="Zhao L."/>
            <person name="Sherman L."/>
            <person name="Pakrasi H."/>
            <person name="Richardson P."/>
        </authorList>
    </citation>
    <scope>NUCLEOTIDE SEQUENCE</scope>
    <source>
        <strain evidence="1">PCC 7425</strain>
    </source>
</reference>
<dbReference type="EMBL" id="CP001344">
    <property type="protein sequence ID" value="ACL42652.1"/>
    <property type="molecule type" value="Genomic_DNA"/>
</dbReference>
<proteinExistence type="predicted"/>
<evidence type="ECO:0000313" key="1">
    <source>
        <dbReference type="EMBL" id="ACL42652.1"/>
    </source>
</evidence>
<dbReference type="KEGG" id="cyn:Cyan7425_0257"/>
<dbReference type="HOGENOM" id="CLU_3389023_0_0_3"/>
<dbReference type="AlphaFoldDB" id="B8HRZ3"/>
<accession>B8HRZ3</accession>
<protein>
    <submittedName>
        <fullName evidence="1">Uncharacterized protein</fullName>
    </submittedName>
</protein>
<name>B8HRZ3_CYAP4</name>